<dbReference type="EMBL" id="JBGMEF010000011">
    <property type="protein sequence ID" value="MFO3666532.1"/>
    <property type="molecule type" value="Genomic_DNA"/>
</dbReference>
<feature type="transmembrane region" description="Helical" evidence="1">
    <location>
        <begin position="57"/>
        <end position="74"/>
    </location>
</feature>
<comment type="caution">
    <text evidence="2">The sequence shown here is derived from an EMBL/GenBank/DDBJ whole genome shotgun (WGS) entry which is preliminary data.</text>
</comment>
<keyword evidence="1" id="KW-1133">Transmembrane helix</keyword>
<feature type="transmembrane region" description="Helical" evidence="1">
    <location>
        <begin position="80"/>
        <end position="101"/>
    </location>
</feature>
<organism evidence="2 3">
    <name type="scientific">Anaerococcus kampingae</name>
    <dbReference type="NCBI Taxonomy" id="3115614"/>
    <lineage>
        <taxon>Bacteria</taxon>
        <taxon>Bacillati</taxon>
        <taxon>Bacillota</taxon>
        <taxon>Tissierellia</taxon>
        <taxon>Tissierellales</taxon>
        <taxon>Peptoniphilaceae</taxon>
        <taxon>Anaerococcus</taxon>
    </lineage>
</organism>
<reference evidence="2 3" key="1">
    <citation type="journal article" date="2025" name="Anaerobe">
        <title>Description of Anaerococcus kampingiae sp. nov., Anaerococcus groningensis sp. nov., Anaerococcus martiniensis sp. nov., and Anaerococcus cruorum sp. nov., isolated from human clinical specimens.</title>
        <authorList>
            <person name="Boiten K.E."/>
            <person name="Meijer J."/>
            <person name="van Wezel E.M."/>
            <person name="Veloo A.C.M."/>
        </authorList>
    </citation>
    <scope>NUCLEOTIDE SEQUENCE [LARGE SCALE GENOMIC DNA]</scope>
    <source>
        <strain evidence="2 3">ENR0874</strain>
    </source>
</reference>
<sequence length="105" mass="12052">MKNFKKMLPYLLIDAVAFYISPKLMIDTGSAMFLLLLVIPLICLFTALIYSYKNNFSWAYPILVMVLFVPSVFIDYNDSAFIYTFIFGGISLIGSFIGKLFNKYK</sequence>
<name>A0ABW9MB34_9FIRM</name>
<proteinExistence type="predicted"/>
<keyword evidence="1" id="KW-0812">Transmembrane</keyword>
<gene>
    <name evidence="2" type="ORF">ACCQ42_01945</name>
</gene>
<dbReference type="Proteomes" id="UP001637994">
    <property type="component" value="Unassembled WGS sequence"/>
</dbReference>
<accession>A0ABW9MB34</accession>
<feature type="transmembrane region" description="Helical" evidence="1">
    <location>
        <begin position="31"/>
        <end position="50"/>
    </location>
</feature>
<keyword evidence="1" id="KW-0472">Membrane</keyword>
<keyword evidence="3" id="KW-1185">Reference proteome</keyword>
<protein>
    <recommendedName>
        <fullName evidence="4">Exosortase</fullName>
    </recommendedName>
</protein>
<evidence type="ECO:0000256" key="1">
    <source>
        <dbReference type="SAM" id="Phobius"/>
    </source>
</evidence>
<evidence type="ECO:0000313" key="3">
    <source>
        <dbReference type="Proteomes" id="UP001637994"/>
    </source>
</evidence>
<dbReference type="RefSeq" id="WP_106461337.1">
    <property type="nucleotide sequence ID" value="NZ_JBGMEF010000011.1"/>
</dbReference>
<evidence type="ECO:0008006" key="4">
    <source>
        <dbReference type="Google" id="ProtNLM"/>
    </source>
</evidence>
<evidence type="ECO:0000313" key="2">
    <source>
        <dbReference type="EMBL" id="MFO3666532.1"/>
    </source>
</evidence>